<evidence type="ECO:0000313" key="1">
    <source>
        <dbReference type="EMBL" id="SHF00855.1"/>
    </source>
</evidence>
<dbReference type="RefSeq" id="WP_072851741.1">
    <property type="nucleotide sequence ID" value="NZ_FQVI01000010.1"/>
</dbReference>
<dbReference type="AlphaFoldDB" id="A0A1M4Y575"/>
<evidence type="ECO:0000313" key="2">
    <source>
        <dbReference type="Proteomes" id="UP000184245"/>
    </source>
</evidence>
<keyword evidence="2" id="KW-1185">Reference proteome</keyword>
<accession>A0A1M4Y575</accession>
<protein>
    <submittedName>
        <fullName evidence="1">Uncharacterized protein</fullName>
    </submittedName>
</protein>
<gene>
    <name evidence="1" type="ORF">SAMN02745158_02259</name>
</gene>
<sequence length="70" mass="8073">MLVKELVKQKKKNTTVDFLGQNYWQMIIDVYSNQYIKTITAAKYGTGASDFIVKGSTPLRHKLHTTIYYA</sequence>
<dbReference type="EMBL" id="FQVI01000010">
    <property type="protein sequence ID" value="SHF00855.1"/>
    <property type="molecule type" value="Genomic_DNA"/>
</dbReference>
<dbReference type="Proteomes" id="UP000184245">
    <property type="component" value="Unassembled WGS sequence"/>
</dbReference>
<name>A0A1M4Y575_9CLOT</name>
<organism evidence="1 2">
    <name type="scientific">Lactonifactor longoviformis DSM 17459</name>
    <dbReference type="NCBI Taxonomy" id="1122155"/>
    <lineage>
        <taxon>Bacteria</taxon>
        <taxon>Bacillati</taxon>
        <taxon>Bacillota</taxon>
        <taxon>Clostridia</taxon>
        <taxon>Eubacteriales</taxon>
        <taxon>Clostridiaceae</taxon>
        <taxon>Lactonifactor</taxon>
    </lineage>
</organism>
<proteinExistence type="predicted"/>
<dbReference type="OrthoDB" id="9814833at2"/>
<reference evidence="1 2" key="1">
    <citation type="submission" date="2016-11" db="EMBL/GenBank/DDBJ databases">
        <authorList>
            <person name="Jaros S."/>
            <person name="Januszkiewicz K."/>
            <person name="Wedrychowicz H."/>
        </authorList>
    </citation>
    <scope>NUCLEOTIDE SEQUENCE [LARGE SCALE GENOMIC DNA]</scope>
    <source>
        <strain evidence="1 2">DSM 17459</strain>
    </source>
</reference>